<evidence type="ECO:0000256" key="11">
    <source>
        <dbReference type="ARBA" id="ARBA00022723"/>
    </source>
</evidence>
<dbReference type="Gene3D" id="2.20.25.90">
    <property type="entry name" value="ADC-like domains"/>
    <property type="match status" value="1"/>
</dbReference>
<dbReference type="Gene3D" id="3.40.50.360">
    <property type="match status" value="1"/>
</dbReference>
<evidence type="ECO:0000256" key="1">
    <source>
        <dbReference type="ARBA" id="ARBA00001917"/>
    </source>
</evidence>
<feature type="compositionally biased region" description="Low complexity" evidence="19">
    <location>
        <begin position="1199"/>
        <end position="1213"/>
    </location>
</feature>
<evidence type="ECO:0000256" key="6">
    <source>
        <dbReference type="ARBA" id="ARBA00012604"/>
    </source>
</evidence>
<dbReference type="SUPFAM" id="SSF52218">
    <property type="entry name" value="Flavoproteins"/>
    <property type="match status" value="1"/>
</dbReference>
<dbReference type="Gene3D" id="3.40.50.80">
    <property type="entry name" value="Nucleotide-binding domain of ferredoxin-NADP reductase (FNR) module"/>
    <property type="match status" value="1"/>
</dbReference>
<keyword evidence="9" id="KW-0285">Flavoprotein</keyword>
<dbReference type="InterPro" id="IPR001433">
    <property type="entry name" value="OxRdtase_FAD/NAD-bd"/>
</dbReference>
<dbReference type="Gene3D" id="1.20.990.10">
    <property type="entry name" value="NADPH-cytochrome p450 Reductase, Chain A, domain 3"/>
    <property type="match status" value="1"/>
</dbReference>
<dbReference type="InterPro" id="IPR006963">
    <property type="entry name" value="Mopterin_OxRdtase_4Fe-4S_dom"/>
</dbReference>
<protein>
    <recommendedName>
        <fullName evidence="6">assimilatory sulfite reductase (NADPH)</fullName>
        <ecNumber evidence="6">1.8.1.2</ecNumber>
    </recommendedName>
</protein>
<dbReference type="GO" id="GO:0010181">
    <property type="term" value="F:FMN binding"/>
    <property type="evidence" value="ECO:0007669"/>
    <property type="project" value="InterPro"/>
</dbReference>
<evidence type="ECO:0000256" key="16">
    <source>
        <dbReference type="ARBA" id="ARBA00023014"/>
    </source>
</evidence>
<dbReference type="GO" id="GO:0016020">
    <property type="term" value="C:membrane"/>
    <property type="evidence" value="ECO:0007669"/>
    <property type="project" value="TreeGrafter"/>
</dbReference>
<dbReference type="Proteomes" id="UP000295087">
    <property type="component" value="Unassembled WGS sequence"/>
</dbReference>
<comment type="cofactor">
    <cofactor evidence="2">
        <name>Mo-bis(molybdopterin guanine dinucleotide)</name>
        <dbReference type="ChEBI" id="CHEBI:60539"/>
    </cofactor>
</comment>
<dbReference type="SUPFAM" id="SSF63380">
    <property type="entry name" value="Riboflavin synthase domain-like"/>
    <property type="match status" value="1"/>
</dbReference>
<dbReference type="InterPro" id="IPR023173">
    <property type="entry name" value="NADPH_Cyt_P450_Rdtase_alpha"/>
</dbReference>
<evidence type="ECO:0000256" key="12">
    <source>
        <dbReference type="ARBA" id="ARBA00022827"/>
    </source>
</evidence>
<comment type="caution">
    <text evidence="23">The sequence shown here is derived from an EMBL/GenBank/DDBJ whole genome shotgun (WGS) entry which is preliminary data.</text>
</comment>
<feature type="domain" description="4Fe-4S Mo/W bis-MGD-type" evidence="22">
    <location>
        <begin position="4"/>
        <end position="65"/>
    </location>
</feature>
<comment type="similarity">
    <text evidence="5">Belongs to the prokaryotic molybdopterin-containing oxidoreductase family. NasA/NapA/NarB subfamily.</text>
</comment>
<gene>
    <name evidence="23" type="ORF">DFR75_1011856</name>
</gene>
<dbReference type="Pfam" id="PF04879">
    <property type="entry name" value="Molybdop_Fe4S4"/>
    <property type="match status" value="1"/>
</dbReference>
<dbReference type="Pfam" id="PF00667">
    <property type="entry name" value="FAD_binding_1"/>
    <property type="match status" value="1"/>
</dbReference>
<dbReference type="PROSITE" id="PS00551">
    <property type="entry name" value="MOLYBDOPTERIN_PROK_1"/>
    <property type="match status" value="1"/>
</dbReference>
<feature type="region of interest" description="Disordered" evidence="19">
    <location>
        <begin position="1064"/>
        <end position="1245"/>
    </location>
</feature>
<dbReference type="GO" id="GO:0051539">
    <property type="term" value="F:4 iron, 4 sulfur cluster binding"/>
    <property type="evidence" value="ECO:0007669"/>
    <property type="project" value="UniProtKB-KW"/>
</dbReference>
<feature type="compositionally biased region" description="Polar residues" evidence="19">
    <location>
        <begin position="1111"/>
        <end position="1133"/>
    </location>
</feature>
<evidence type="ECO:0000256" key="3">
    <source>
        <dbReference type="ARBA" id="ARBA00001966"/>
    </source>
</evidence>
<dbReference type="PROSITE" id="PS51669">
    <property type="entry name" value="4FE4S_MOW_BIS_MGD"/>
    <property type="match status" value="1"/>
</dbReference>
<dbReference type="InterPro" id="IPR041957">
    <property type="entry name" value="CT_Nitrate-R-NapA-like"/>
</dbReference>
<dbReference type="FunFam" id="3.40.50.80:FF:000001">
    <property type="entry name" value="NADPH--cytochrome P450 reductase 1"/>
    <property type="match status" value="1"/>
</dbReference>
<dbReference type="Pfam" id="PF01568">
    <property type="entry name" value="Molydop_binding"/>
    <property type="match status" value="1"/>
</dbReference>
<keyword evidence="8" id="KW-0500">Molybdenum</keyword>
<dbReference type="PROSITE" id="PS51384">
    <property type="entry name" value="FAD_FR"/>
    <property type="match status" value="1"/>
</dbReference>
<dbReference type="SUPFAM" id="SSF53706">
    <property type="entry name" value="Formate dehydrogenase/DMSO reductase, domains 1-3"/>
    <property type="match status" value="1"/>
</dbReference>
<dbReference type="Gene3D" id="2.40.40.20">
    <property type="match status" value="1"/>
</dbReference>
<feature type="compositionally biased region" description="Polar residues" evidence="19">
    <location>
        <begin position="1164"/>
        <end position="1174"/>
    </location>
</feature>
<evidence type="ECO:0000256" key="14">
    <source>
        <dbReference type="ARBA" id="ARBA00023002"/>
    </source>
</evidence>
<dbReference type="PANTHER" id="PTHR43105:SF9">
    <property type="entry name" value="NADPH-FE(3+) OXIDOREDUCTASE SUBUNIT ALPHA"/>
    <property type="match status" value="1"/>
</dbReference>
<dbReference type="InterPro" id="IPR017938">
    <property type="entry name" value="Riboflavin_synthase-like_b-brl"/>
</dbReference>
<evidence type="ECO:0000256" key="17">
    <source>
        <dbReference type="ARBA" id="ARBA00023063"/>
    </source>
</evidence>
<organism evidence="23 24">
    <name type="scientific">Nocardia ignorata</name>
    <dbReference type="NCBI Taxonomy" id="145285"/>
    <lineage>
        <taxon>Bacteria</taxon>
        <taxon>Bacillati</taxon>
        <taxon>Actinomycetota</taxon>
        <taxon>Actinomycetes</taxon>
        <taxon>Mycobacteriales</taxon>
        <taxon>Nocardiaceae</taxon>
        <taxon>Nocardia</taxon>
    </lineage>
</organism>
<evidence type="ECO:0000256" key="4">
    <source>
        <dbReference type="ARBA" id="ARBA00001974"/>
    </source>
</evidence>
<dbReference type="PANTHER" id="PTHR43105">
    <property type="entry name" value="RESPIRATORY NITRATE REDUCTASE"/>
    <property type="match status" value="1"/>
</dbReference>
<feature type="region of interest" description="Disordered" evidence="19">
    <location>
        <begin position="885"/>
        <end position="917"/>
    </location>
</feature>
<dbReference type="GO" id="GO:0042128">
    <property type="term" value="P:nitrate assimilation"/>
    <property type="evidence" value="ECO:0007669"/>
    <property type="project" value="UniProtKB-KW"/>
</dbReference>
<keyword evidence="17" id="KW-0534">Nitrate assimilation</keyword>
<feature type="domain" description="FAD-binding FR-type" evidence="21">
    <location>
        <begin position="1244"/>
        <end position="1461"/>
    </location>
</feature>
<dbReference type="InterPro" id="IPR006656">
    <property type="entry name" value="Mopterin_OxRdtase"/>
</dbReference>
<feature type="compositionally biased region" description="Polar residues" evidence="19">
    <location>
        <begin position="725"/>
        <end position="736"/>
    </location>
</feature>
<dbReference type="SUPFAM" id="SSF52343">
    <property type="entry name" value="Ferredoxin reductase-like, C-terminal NADP-linked domain"/>
    <property type="match status" value="1"/>
</dbReference>
<dbReference type="CDD" id="cd02754">
    <property type="entry name" value="MopB_Nitrate-R-NapA-like"/>
    <property type="match status" value="1"/>
</dbReference>
<dbReference type="Gene3D" id="3.40.228.10">
    <property type="entry name" value="Dimethylsulfoxide Reductase, domain 2"/>
    <property type="match status" value="1"/>
</dbReference>
<accession>A0A4R6PV48</accession>
<dbReference type="Gene3D" id="3.40.50.740">
    <property type="match status" value="1"/>
</dbReference>
<dbReference type="GO" id="GO:0046872">
    <property type="term" value="F:metal ion binding"/>
    <property type="evidence" value="ECO:0007669"/>
    <property type="project" value="UniProtKB-KW"/>
</dbReference>
<proteinExistence type="inferred from homology"/>
<dbReference type="GO" id="GO:0043546">
    <property type="term" value="F:molybdopterin cofactor binding"/>
    <property type="evidence" value="ECO:0007669"/>
    <property type="project" value="InterPro"/>
</dbReference>
<comment type="cofactor">
    <cofactor evidence="4">
        <name>FAD</name>
        <dbReference type="ChEBI" id="CHEBI:57692"/>
    </cofactor>
</comment>
<keyword evidence="7" id="KW-0004">4Fe-4S</keyword>
<dbReference type="InterPro" id="IPR009010">
    <property type="entry name" value="Asp_de-COase-like_dom_sf"/>
</dbReference>
<dbReference type="GO" id="GO:0004783">
    <property type="term" value="F:sulfite reductase (NADPH) activity"/>
    <property type="evidence" value="ECO:0007669"/>
    <property type="project" value="UniProtKB-EC"/>
</dbReference>
<dbReference type="CDD" id="cd02791">
    <property type="entry name" value="MopB_CT_Nitrate-R-NapA-like"/>
    <property type="match status" value="1"/>
</dbReference>
<evidence type="ECO:0000313" key="23">
    <source>
        <dbReference type="EMBL" id="TDP42738.1"/>
    </source>
</evidence>
<evidence type="ECO:0000256" key="19">
    <source>
        <dbReference type="SAM" id="MobiDB-lite"/>
    </source>
</evidence>
<dbReference type="InterPro" id="IPR050123">
    <property type="entry name" value="Prok_molybdopt-oxidoreductase"/>
</dbReference>
<dbReference type="EMBL" id="SNXK01000001">
    <property type="protein sequence ID" value="TDP42738.1"/>
    <property type="molecule type" value="Genomic_DNA"/>
</dbReference>
<dbReference type="Gene3D" id="2.40.30.10">
    <property type="entry name" value="Translation factors"/>
    <property type="match status" value="1"/>
</dbReference>
<dbReference type="SUPFAM" id="SSF50692">
    <property type="entry name" value="ADC-like"/>
    <property type="match status" value="1"/>
</dbReference>
<comment type="cofactor">
    <cofactor evidence="3">
        <name>[4Fe-4S] cluster</name>
        <dbReference type="ChEBI" id="CHEBI:49883"/>
    </cofactor>
</comment>
<feature type="compositionally biased region" description="Low complexity" evidence="19">
    <location>
        <begin position="1072"/>
        <end position="1093"/>
    </location>
</feature>
<keyword evidence="16" id="KW-0411">Iron-sulfur</keyword>
<dbReference type="FunFam" id="2.40.40.20:FF:000005">
    <property type="entry name" value="Periplasmic nitrate reductase"/>
    <property type="match status" value="1"/>
</dbReference>
<feature type="domain" description="Flavodoxin-like" evidence="20">
    <location>
        <begin position="927"/>
        <end position="1062"/>
    </location>
</feature>
<sequence>MTGDDSVRTQCSYCGVGCGISVRTTIDQSGAPVIAKVSGDKLHPANAGRLCTKGATHAEMMAAPGRMTTAYHRPERGQAPVPLPVDDAVRETADRLRAILDEHGPDAIALYVSGQMSLEAQYLATKLAKGYLRTKHIEANSRLCMASAGTGYKQSLGADGPPGSYDDFEHADLFFVTGANMADCHPILFLRMADRLKAGAKLIVVDPRRTETAARADLFLQIAPGTDLALLNGLLHLLVADGAIDTDFIAEHTEGWEAMPEFLADYPPERVAELTGLPEADIRTAATMIAEAGEWMSLWTMGLNQSTHGTWNTNALINLHLATGAICRPGSGPFSLTGQPNAMGGREMGYMGPGLPGQRSLLSPADRAFVETAWELPEGTLRTEAGQGTIDMFAGLADGEIKAAWIICTNPVATVANRKTVIAGLEAAELVVVQDAYTETATNSYADLLLPATLWAESDAVMVNSERNVTLLRRSVDPVGEARPDWLLIAQVATAMGFPGFDFTSSAEVFDELRQFTNPATGYDLSGMSYDRLREGPMQWPCNDSDSPRNPIRYRNDGIHQPLHVDADGHTPALAFATPSRRAVFFPRPHLPAAELPDDDYPFLLNTGRLQHQWHTMTKTGKVTKLTKLDPEPFVEVHPDDAARLDLKPGDQLEIASRRGRAVLPVRISDRVRPGDCFAPFHWNDEQGEYLTINAVTNDAVDPTSLQPEFKACAVALRRVGPAAESSTGVPIQQGSPEAGRLPQHAMPAGQPAPPTVHTGQPSADTRQPVGFAPESPAVPGPGHGGPHPLAVMLGLDAGISPLLSEAERVYLGGYLAALQTLPVSGQPVLPATAPLSPQARLWIDGMLAGAYSRGPGTAGESAGSPDTGMPVGGQPFDNPPFGDFSSGGAVANGGPTVDAVPGRPGAVGVSAGGAEPGAGGALSTTVTVLWASQTGNAEELAASVAARLADGGFAPKLLDMDSCEPTALDGDVLVVTSTFGDGGPPDNGADFLARLEDDALRLPRIRYAVFALGDSSYDDFCGHGRTLDTLLSARGAHRLLPRVDSEPDFDDAADQWITDVLTAITPNPDTSPGSAPSGPGSAPSGPDSSAADLGSPSDVGSLADVGSPAGTPTTFGTSSAGSALTGIPSTAGTPRFGSVPPATTFPPAAPLVGSPSADAGNHFGTTLPGSTAPATPGFAPVPTGTWPPGFTATTQHSAIQGAAPQPYPAQAASRPSGRGGASVLDRPQTTPSRRAPAAPFTRQSPVLATLMRNEVLSAPGSPKEVRRFGFDLHKLDAPYEVGDSLGVLPTNCDDLVAEWLAATGLDGRRAVEVDGRELLLTDALRTHFDITKVSNDLLGFIAERNPHPQLAKLLRRDNRNELASYLWDRQAVDVLRDFPVRTDLVDWLGALKKLQPRQYSISSSPLTTPDEVQLTVGVLRYGDPVGDSVRRGGVCSTFLADRAGAEVPIFLQRAPHFRPPLDPTVPMIMVGPGTGIAPFRGFLHERRAVGATGRNWLFFGDQHAAHNFYYRTELEDMFRSGFLTRLDLAFSRDQRERIYVQHRMIEHGAELWSWLCEGAHFYVCGDAARMAKDVDDTLLRIARIHGKLDEAGALAFKKQLVAEKRYVRDVY</sequence>
<keyword evidence="14" id="KW-0560">Oxidoreductase</keyword>
<dbReference type="Pfam" id="PF00258">
    <property type="entry name" value="Flavodoxin_1"/>
    <property type="match status" value="1"/>
</dbReference>
<feature type="compositionally biased region" description="Low complexity" evidence="19">
    <location>
        <begin position="900"/>
        <end position="910"/>
    </location>
</feature>
<keyword evidence="13" id="KW-0521">NADP</keyword>
<dbReference type="PRINTS" id="PR00369">
    <property type="entry name" value="FLAVODOXIN"/>
</dbReference>
<keyword evidence="12" id="KW-0274">FAD</keyword>
<evidence type="ECO:0000256" key="9">
    <source>
        <dbReference type="ARBA" id="ARBA00022630"/>
    </source>
</evidence>
<keyword evidence="10" id="KW-0288">FMN</keyword>
<dbReference type="Pfam" id="PF00384">
    <property type="entry name" value="Molybdopterin"/>
    <property type="match status" value="1"/>
</dbReference>
<dbReference type="InterPro" id="IPR003097">
    <property type="entry name" value="CysJ-like_FAD-binding"/>
</dbReference>
<dbReference type="InterPro" id="IPR001709">
    <property type="entry name" value="Flavoprot_Pyr_Nucl_cyt_Rdtase"/>
</dbReference>
<evidence type="ECO:0000259" key="20">
    <source>
        <dbReference type="PROSITE" id="PS50902"/>
    </source>
</evidence>
<dbReference type="CDD" id="cd06199">
    <property type="entry name" value="SiR"/>
    <property type="match status" value="1"/>
</dbReference>
<dbReference type="RefSeq" id="WP_084475780.1">
    <property type="nucleotide sequence ID" value="NZ_SNXK01000001.1"/>
</dbReference>
<dbReference type="EC" id="1.8.1.2" evidence="6"/>
<dbReference type="InterPro" id="IPR017927">
    <property type="entry name" value="FAD-bd_FR_type"/>
</dbReference>
<dbReference type="SMART" id="SM00926">
    <property type="entry name" value="Molybdop_Fe4S4"/>
    <property type="match status" value="1"/>
</dbReference>
<evidence type="ECO:0000259" key="21">
    <source>
        <dbReference type="PROSITE" id="PS51384"/>
    </source>
</evidence>
<keyword evidence="15" id="KW-0408">Iron</keyword>
<dbReference type="Pfam" id="PF00175">
    <property type="entry name" value="NAD_binding_1"/>
    <property type="match status" value="1"/>
</dbReference>
<evidence type="ECO:0000259" key="22">
    <source>
        <dbReference type="PROSITE" id="PS51669"/>
    </source>
</evidence>
<keyword evidence="24" id="KW-1185">Reference proteome</keyword>
<dbReference type="InterPro" id="IPR001094">
    <property type="entry name" value="Flavdoxin-like"/>
</dbReference>
<evidence type="ECO:0000256" key="7">
    <source>
        <dbReference type="ARBA" id="ARBA00022485"/>
    </source>
</evidence>
<evidence type="ECO:0000256" key="18">
    <source>
        <dbReference type="ARBA" id="ARBA00052219"/>
    </source>
</evidence>
<name>A0A4R6PV48_NOCIG</name>
<comment type="catalytic activity">
    <reaction evidence="18">
        <text>hydrogen sulfide + 3 NADP(+) + 3 H2O = sulfite + 3 NADPH + 4 H(+)</text>
        <dbReference type="Rhea" id="RHEA:13801"/>
        <dbReference type="ChEBI" id="CHEBI:15377"/>
        <dbReference type="ChEBI" id="CHEBI:15378"/>
        <dbReference type="ChEBI" id="CHEBI:17359"/>
        <dbReference type="ChEBI" id="CHEBI:29919"/>
        <dbReference type="ChEBI" id="CHEBI:57783"/>
        <dbReference type="ChEBI" id="CHEBI:58349"/>
        <dbReference type="EC" id="1.8.1.2"/>
    </reaction>
</comment>
<reference evidence="23 24" key="1">
    <citation type="submission" date="2019-03" db="EMBL/GenBank/DDBJ databases">
        <title>Genomic Encyclopedia of Type Strains, Phase IV (KMG-IV): sequencing the most valuable type-strain genomes for metagenomic binning, comparative biology and taxonomic classification.</title>
        <authorList>
            <person name="Goeker M."/>
        </authorList>
    </citation>
    <scope>NUCLEOTIDE SEQUENCE [LARGE SCALE GENOMIC DNA]</scope>
    <source>
        <strain evidence="23 24">DSM 44496</strain>
    </source>
</reference>
<evidence type="ECO:0000256" key="8">
    <source>
        <dbReference type="ARBA" id="ARBA00022505"/>
    </source>
</evidence>
<dbReference type="InterPro" id="IPR039261">
    <property type="entry name" value="FNR_nucleotide-bd"/>
</dbReference>
<evidence type="ECO:0000256" key="2">
    <source>
        <dbReference type="ARBA" id="ARBA00001942"/>
    </source>
</evidence>
<comment type="cofactor">
    <cofactor evidence="1">
        <name>FMN</name>
        <dbReference type="ChEBI" id="CHEBI:58210"/>
    </cofactor>
</comment>
<evidence type="ECO:0000256" key="5">
    <source>
        <dbReference type="ARBA" id="ARBA00008747"/>
    </source>
</evidence>
<evidence type="ECO:0000256" key="13">
    <source>
        <dbReference type="ARBA" id="ARBA00022857"/>
    </source>
</evidence>
<dbReference type="PROSITE" id="PS50902">
    <property type="entry name" value="FLAVODOXIN_LIKE"/>
    <property type="match status" value="1"/>
</dbReference>
<evidence type="ECO:0000256" key="10">
    <source>
        <dbReference type="ARBA" id="ARBA00022643"/>
    </source>
</evidence>
<dbReference type="InterPro" id="IPR027467">
    <property type="entry name" value="MopterinOxRdtase_cofactor_BS"/>
</dbReference>
<keyword evidence="11" id="KW-0479">Metal-binding</keyword>
<dbReference type="InterPro" id="IPR029039">
    <property type="entry name" value="Flavoprotein-like_sf"/>
</dbReference>
<evidence type="ECO:0000256" key="15">
    <source>
        <dbReference type="ARBA" id="ARBA00023004"/>
    </source>
</evidence>
<dbReference type="InterPro" id="IPR008254">
    <property type="entry name" value="Flavodoxin/NO_synth"/>
</dbReference>
<dbReference type="PRINTS" id="PR00371">
    <property type="entry name" value="FPNCR"/>
</dbReference>
<evidence type="ECO:0000313" key="24">
    <source>
        <dbReference type="Proteomes" id="UP000295087"/>
    </source>
</evidence>
<feature type="region of interest" description="Disordered" evidence="19">
    <location>
        <begin position="724"/>
        <end position="786"/>
    </location>
</feature>
<dbReference type="InterPro" id="IPR006657">
    <property type="entry name" value="MoPterin_dinucl-bd_dom"/>
</dbReference>